<reference evidence="15 16" key="1">
    <citation type="submission" date="2023-12" db="EMBL/GenBank/DDBJ databases">
        <title>Whole-genome sequencing of halo(alkali)philic microorganisms from hypersaline lakes.</title>
        <authorList>
            <person name="Sorokin D.Y."/>
            <person name="Merkel A.Y."/>
            <person name="Messina E."/>
            <person name="Yakimov M."/>
        </authorList>
    </citation>
    <scope>NUCLEOTIDE SEQUENCE [LARGE SCALE GENOMIC DNA]</scope>
    <source>
        <strain evidence="15 16">AB-CW1</strain>
    </source>
</reference>
<dbReference type="Pfam" id="PF03109">
    <property type="entry name" value="ABC1"/>
    <property type="match status" value="1"/>
</dbReference>
<evidence type="ECO:0000313" key="16">
    <source>
        <dbReference type="Proteomes" id="UP001302316"/>
    </source>
</evidence>
<name>A0AAP6MM88_9GAMM</name>
<evidence type="ECO:0000256" key="7">
    <source>
        <dbReference type="ARBA" id="ARBA00022692"/>
    </source>
</evidence>
<comment type="function">
    <text evidence="13">Is probably a protein kinase regulator of UbiI activity which is involved in aerobic coenzyme Q (ubiquinone) biosynthesis.</text>
</comment>
<evidence type="ECO:0000256" key="10">
    <source>
        <dbReference type="ARBA" id="ARBA00022840"/>
    </source>
</evidence>
<keyword evidence="11 13" id="KW-1133">Transmembrane helix</keyword>
<dbReference type="EC" id="2.7.-.-" evidence="13"/>
<dbReference type="Proteomes" id="UP001302316">
    <property type="component" value="Unassembled WGS sequence"/>
</dbReference>
<dbReference type="InterPro" id="IPR050154">
    <property type="entry name" value="UbiB_kinase"/>
</dbReference>
<feature type="binding site" evidence="13">
    <location>
        <begin position="130"/>
        <end position="138"/>
    </location>
    <ligand>
        <name>ATP</name>
        <dbReference type="ChEBI" id="CHEBI:30616"/>
    </ligand>
</feature>
<dbReference type="NCBIfam" id="NF003404">
    <property type="entry name" value="PRK04750.1"/>
    <property type="match status" value="1"/>
</dbReference>
<sequence length="547" mass="63059">MIRPRHLLRLIHIQWVLLRHGLDEVLFATRVFRPFRFLLFLAPWHWFGRRRTPRAVRIRRALEDLGPIFIKFGQMLSTRRDLLPQDVADELARLQDRVPPFPGSMARAVVERAWEEPVDAVIDHFNETPLASASIAQVHTAQLRDGRAVVIKVLRPGIERLIRRDIALLYLIAGLAQRYWSEGPRLRPVEVVAEYEKTILDELDLMREAANASQLRRNFERSPLLYIPEVEWPLCHPDVMVMERIHGIPVSRTEELRAAGVDMKTLSERGVEIFFTQVFRDNFFHADMHPGNIFVDATDPRDPRYLAVDFGIVGTLSPRDQHYLAENFLAFFNRDYRKVAELHVESGWVPPETRVDEFETAIRTVCEPIFDKPLKEISFGKLLLRLFQVARRFQMEVQPQLVLLQKTLLNIEGLGRELYPDLDLWQTAKPFLEDWMRQQIGPRAVFRRFRDALPELGDALHRVPVLAEQVLSRMESGELDFRAHSRQLTEIQRDTRRQHRATRAVIGGGSLIVAAGFSLGSLPVWASLGGAGLGGLLLLFGLYRGEK</sequence>
<feature type="domain" description="Protein kinase" evidence="14">
    <location>
        <begin position="124"/>
        <end position="502"/>
    </location>
</feature>
<dbReference type="HAMAP" id="MF_00414">
    <property type="entry name" value="UbiB"/>
    <property type="match status" value="1"/>
</dbReference>
<comment type="pathway">
    <text evidence="1 13">Cofactor biosynthesis; ubiquinone biosynthesis [regulation].</text>
</comment>
<keyword evidence="15" id="KW-0830">Ubiquinone</keyword>
<keyword evidence="9 13" id="KW-0418">Kinase</keyword>
<dbReference type="PROSITE" id="PS50011">
    <property type="entry name" value="PROTEIN_KINASE_DOM"/>
    <property type="match status" value="1"/>
</dbReference>
<accession>A0AAP6MM88</accession>
<dbReference type="InterPro" id="IPR045308">
    <property type="entry name" value="UbiB_bact"/>
</dbReference>
<protein>
    <recommendedName>
        <fullName evidence="13">Probable protein kinase UbiB</fullName>
        <ecNumber evidence="13">2.7.-.-</ecNumber>
    </recommendedName>
    <alternativeName>
        <fullName evidence="13">Ubiquinone biosynthesis protein UbiB</fullName>
    </alternativeName>
</protein>
<comment type="caution">
    <text evidence="13">Lacks conserved residue(s) required for the propagation of feature annotation.</text>
</comment>
<dbReference type="PANTHER" id="PTHR10566">
    <property type="entry name" value="CHAPERONE-ACTIVITY OF BC1 COMPLEX CABC1 -RELATED"/>
    <property type="match status" value="1"/>
</dbReference>
<comment type="caution">
    <text evidence="15">The sequence shown here is derived from an EMBL/GenBank/DDBJ whole genome shotgun (WGS) entry which is preliminary data.</text>
</comment>
<keyword evidence="4" id="KW-0997">Cell inner membrane</keyword>
<feature type="active site" description="Proton acceptor" evidence="13">
    <location>
        <position position="287"/>
    </location>
</feature>
<feature type="transmembrane region" description="Helical" evidence="13">
    <location>
        <begin position="525"/>
        <end position="543"/>
    </location>
</feature>
<keyword evidence="5 13" id="KW-0808">Transferase</keyword>
<evidence type="ECO:0000256" key="4">
    <source>
        <dbReference type="ARBA" id="ARBA00022519"/>
    </source>
</evidence>
<dbReference type="InterPro" id="IPR010232">
    <property type="entry name" value="UbiB"/>
</dbReference>
<evidence type="ECO:0000313" key="15">
    <source>
        <dbReference type="EMBL" id="MEA5444971.1"/>
    </source>
</evidence>
<evidence type="ECO:0000256" key="12">
    <source>
        <dbReference type="ARBA" id="ARBA00023136"/>
    </source>
</evidence>
<comment type="subcellular location">
    <subcellularLocation>
        <location evidence="13">Cell membrane</location>
        <topology evidence="13">Single-pass membrane protein</topology>
    </subcellularLocation>
</comment>
<dbReference type="GO" id="GO:0005886">
    <property type="term" value="C:plasma membrane"/>
    <property type="evidence" value="ECO:0007669"/>
    <property type="project" value="UniProtKB-SubCell"/>
</dbReference>
<comment type="similarity">
    <text evidence="13">Belongs to the ABC1 family. UbiB subfamily.</text>
</comment>
<dbReference type="InterPro" id="IPR000719">
    <property type="entry name" value="Prot_kinase_dom"/>
</dbReference>
<gene>
    <name evidence="13 15" type="primary">ubiB</name>
    <name evidence="15" type="ORF">VCB98_03960</name>
</gene>
<comment type="similarity">
    <text evidence="2">Belongs to the protein kinase superfamily. ADCK protein kinase family.</text>
</comment>
<keyword evidence="8 13" id="KW-0547">Nucleotide-binding</keyword>
<dbReference type="GO" id="GO:0010795">
    <property type="term" value="P:regulation of ubiquinone biosynthetic process"/>
    <property type="evidence" value="ECO:0007669"/>
    <property type="project" value="UniProtKB-UniRule"/>
</dbReference>
<feature type="binding site" evidence="13">
    <location>
        <position position="152"/>
    </location>
    <ligand>
        <name>ATP</name>
        <dbReference type="ChEBI" id="CHEBI:30616"/>
    </ligand>
</feature>
<evidence type="ECO:0000256" key="1">
    <source>
        <dbReference type="ARBA" id="ARBA00005020"/>
    </source>
</evidence>
<dbReference type="GO" id="GO:0006744">
    <property type="term" value="P:ubiquinone biosynthetic process"/>
    <property type="evidence" value="ECO:0007669"/>
    <property type="project" value="UniProtKB-KW"/>
</dbReference>
<evidence type="ECO:0000256" key="11">
    <source>
        <dbReference type="ARBA" id="ARBA00022989"/>
    </source>
</evidence>
<evidence type="ECO:0000256" key="5">
    <source>
        <dbReference type="ARBA" id="ARBA00022679"/>
    </source>
</evidence>
<keyword evidence="10 13" id="KW-0067">ATP-binding</keyword>
<dbReference type="InterPro" id="IPR011009">
    <property type="entry name" value="Kinase-like_dom_sf"/>
</dbReference>
<dbReference type="GO" id="GO:0005524">
    <property type="term" value="F:ATP binding"/>
    <property type="evidence" value="ECO:0007669"/>
    <property type="project" value="UniProtKB-KW"/>
</dbReference>
<proteinExistence type="inferred from homology"/>
<dbReference type="GO" id="GO:0004672">
    <property type="term" value="F:protein kinase activity"/>
    <property type="evidence" value="ECO:0007669"/>
    <property type="project" value="UniProtKB-UniRule"/>
</dbReference>
<evidence type="ECO:0000256" key="6">
    <source>
        <dbReference type="ARBA" id="ARBA00022688"/>
    </source>
</evidence>
<evidence type="ECO:0000259" key="14">
    <source>
        <dbReference type="PROSITE" id="PS50011"/>
    </source>
</evidence>
<evidence type="ECO:0000256" key="9">
    <source>
        <dbReference type="ARBA" id="ARBA00022777"/>
    </source>
</evidence>
<dbReference type="PANTHER" id="PTHR10566:SF113">
    <property type="entry name" value="PROTEIN ACTIVITY OF BC1 COMPLEX KINASE 7, CHLOROPLASTIC"/>
    <property type="match status" value="1"/>
</dbReference>
<dbReference type="EMBL" id="JAYGII010000005">
    <property type="protein sequence ID" value="MEA5444971.1"/>
    <property type="molecule type" value="Genomic_DNA"/>
</dbReference>
<dbReference type="CDD" id="cd13972">
    <property type="entry name" value="UbiB"/>
    <property type="match status" value="1"/>
</dbReference>
<keyword evidence="3 13" id="KW-1003">Cell membrane</keyword>
<organism evidence="15 16">
    <name type="scientific">Natronospira elongata</name>
    <dbReference type="NCBI Taxonomy" id="3110268"/>
    <lineage>
        <taxon>Bacteria</taxon>
        <taxon>Pseudomonadati</taxon>
        <taxon>Pseudomonadota</taxon>
        <taxon>Gammaproteobacteria</taxon>
        <taxon>Natronospirales</taxon>
        <taxon>Natronospiraceae</taxon>
        <taxon>Natronospira</taxon>
    </lineage>
</organism>
<evidence type="ECO:0000256" key="3">
    <source>
        <dbReference type="ARBA" id="ARBA00022475"/>
    </source>
</evidence>
<evidence type="ECO:0000256" key="2">
    <source>
        <dbReference type="ARBA" id="ARBA00009670"/>
    </source>
</evidence>
<evidence type="ECO:0000256" key="8">
    <source>
        <dbReference type="ARBA" id="ARBA00022741"/>
    </source>
</evidence>
<dbReference type="InterPro" id="IPR004147">
    <property type="entry name" value="ABC1_dom"/>
</dbReference>
<keyword evidence="16" id="KW-1185">Reference proteome</keyword>
<evidence type="ECO:0000256" key="13">
    <source>
        <dbReference type="HAMAP-Rule" id="MF_00414"/>
    </source>
</evidence>
<keyword evidence="7 13" id="KW-0812">Transmembrane</keyword>
<keyword evidence="6 13" id="KW-0831">Ubiquinone biosynthesis</keyword>
<dbReference type="NCBIfam" id="TIGR01982">
    <property type="entry name" value="UbiB"/>
    <property type="match status" value="1"/>
</dbReference>
<dbReference type="SUPFAM" id="SSF56112">
    <property type="entry name" value="Protein kinase-like (PK-like)"/>
    <property type="match status" value="1"/>
</dbReference>
<dbReference type="RefSeq" id="WP_346050600.1">
    <property type="nucleotide sequence ID" value="NZ_JAYGII010000005.1"/>
</dbReference>
<keyword evidence="12 13" id="KW-0472">Membrane</keyword>
<dbReference type="AlphaFoldDB" id="A0AAP6MM88"/>